<dbReference type="GeneID" id="64348444"/>
<dbReference type="Gene3D" id="3.20.80.10">
    <property type="entry name" value="Regulatory factor, effector binding domain"/>
    <property type="match status" value="2"/>
</dbReference>
<dbReference type="InterPro" id="IPR011256">
    <property type="entry name" value="Reg_factor_effector_dom_sf"/>
</dbReference>
<name>A0A4R5Y8D1_KOCRO</name>
<sequence>MTEQQPYSTVRHYPEFDLRHYPEHALAEVEVRGSFERAGNAAFNALFRYISGNNQGRREIPMTAPVLQTGAGPRKIAMTAPVWQRSPSGGSEDAADAHVVAFVLPSSVTAATAPVPSDPAVRIRVEPAFLAAVLRYRGRWTRNSYEKHRQRLERAVREAGLVPVATARFARFDPPFTPAFLRRNEVVLPVSGPGAGAEPAPR</sequence>
<evidence type="ECO:0000313" key="2">
    <source>
        <dbReference type="Proteomes" id="UP000295163"/>
    </source>
</evidence>
<dbReference type="Pfam" id="PF04832">
    <property type="entry name" value="SOUL"/>
    <property type="match status" value="2"/>
</dbReference>
<reference evidence="1 2" key="1">
    <citation type="submission" date="2019-03" db="EMBL/GenBank/DDBJ databases">
        <title>Genome Sequencing and Assembly of Various Microbes Isolated from Partially Reclaimed Soil and Acid Mine Drainage (AMD) Site.</title>
        <authorList>
            <person name="Steinbock B."/>
            <person name="Bechtold R."/>
            <person name="Sevigny J.L."/>
            <person name="Thomas D."/>
            <person name="Cuthill L.R."/>
            <person name="Aveiro Johannsen E.J."/>
            <person name="Thomas K."/>
            <person name="Ghosh A."/>
        </authorList>
    </citation>
    <scope>NUCLEOTIDE SEQUENCE [LARGE SCALE GENOMIC DNA]</scope>
    <source>
        <strain evidence="1 2">S-A3</strain>
    </source>
</reference>
<accession>A0A4R5Y8D1</accession>
<organism evidence="1 2">
    <name type="scientific">Kocuria rosea</name>
    <name type="common">Deinococcus erythromyxa</name>
    <name type="synonym">Micrococcus rubens</name>
    <dbReference type="NCBI Taxonomy" id="1275"/>
    <lineage>
        <taxon>Bacteria</taxon>
        <taxon>Bacillati</taxon>
        <taxon>Actinomycetota</taxon>
        <taxon>Actinomycetes</taxon>
        <taxon>Micrococcales</taxon>
        <taxon>Micrococcaceae</taxon>
        <taxon>Kocuria</taxon>
    </lineage>
</organism>
<dbReference type="PANTHER" id="PTHR11220">
    <property type="entry name" value="HEME-BINDING PROTEIN-RELATED"/>
    <property type="match status" value="1"/>
</dbReference>
<dbReference type="SUPFAM" id="SSF55136">
    <property type="entry name" value="Probable bacterial effector-binding domain"/>
    <property type="match status" value="2"/>
</dbReference>
<comment type="caution">
    <text evidence="1">The sequence shown here is derived from an EMBL/GenBank/DDBJ whole genome shotgun (WGS) entry which is preliminary data.</text>
</comment>
<dbReference type="Proteomes" id="UP000295163">
    <property type="component" value="Unassembled WGS sequence"/>
</dbReference>
<dbReference type="RefSeq" id="WP_133410995.1">
    <property type="nucleotide sequence ID" value="NZ_SMZT01000006.1"/>
</dbReference>
<gene>
    <name evidence="1" type="ORF">E2R59_13535</name>
</gene>
<dbReference type="PANTHER" id="PTHR11220:SF1">
    <property type="entry name" value="HEME-BINDING PROTEIN 2"/>
    <property type="match status" value="1"/>
</dbReference>
<proteinExistence type="predicted"/>
<protein>
    <submittedName>
        <fullName evidence="1">Heme-binding protein</fullName>
    </submittedName>
</protein>
<dbReference type="AlphaFoldDB" id="A0A4R5Y8D1"/>
<dbReference type="InterPro" id="IPR006917">
    <property type="entry name" value="SOUL_heme-bd"/>
</dbReference>
<dbReference type="EMBL" id="SMZT01000006">
    <property type="protein sequence ID" value="TDL40991.1"/>
    <property type="molecule type" value="Genomic_DNA"/>
</dbReference>
<evidence type="ECO:0000313" key="1">
    <source>
        <dbReference type="EMBL" id="TDL40991.1"/>
    </source>
</evidence>